<dbReference type="Pfam" id="PF01584">
    <property type="entry name" value="CheW"/>
    <property type="match status" value="1"/>
</dbReference>
<evidence type="ECO:0000259" key="2">
    <source>
        <dbReference type="PROSITE" id="PS50851"/>
    </source>
</evidence>
<reference evidence="3 4" key="1">
    <citation type="submission" date="2022-06" db="EMBL/GenBank/DDBJ databases">
        <title>Rhizosaccharibacter gen. nov. sp. nov. KSS12, endophytic bacteria isolated from sugarcane.</title>
        <authorList>
            <person name="Pitiwittayakul N."/>
        </authorList>
    </citation>
    <scope>NUCLEOTIDE SEQUENCE [LARGE SCALE GENOMIC DNA]</scope>
    <source>
        <strain evidence="3 4">KSS12</strain>
    </source>
</reference>
<name>A0ABT1VXM6_9PROT</name>
<proteinExistence type="predicted"/>
<dbReference type="PANTHER" id="PTHR22617:SF23">
    <property type="entry name" value="CHEMOTAXIS PROTEIN CHEW"/>
    <property type="match status" value="1"/>
</dbReference>
<dbReference type="InterPro" id="IPR039315">
    <property type="entry name" value="CheW"/>
</dbReference>
<dbReference type="Gene3D" id="2.40.50.180">
    <property type="entry name" value="CheA-289, Domain 4"/>
    <property type="match status" value="1"/>
</dbReference>
<gene>
    <name evidence="3" type="ORF">NFI88_07500</name>
</gene>
<dbReference type="PROSITE" id="PS50851">
    <property type="entry name" value="CHEW"/>
    <property type="match status" value="1"/>
</dbReference>
<dbReference type="EMBL" id="JAMZEJ010000004">
    <property type="protein sequence ID" value="MCQ8240687.1"/>
    <property type="molecule type" value="Genomic_DNA"/>
</dbReference>
<dbReference type="SMART" id="SM00260">
    <property type="entry name" value="CheW"/>
    <property type="match status" value="1"/>
</dbReference>
<dbReference type="SUPFAM" id="SSF50341">
    <property type="entry name" value="CheW-like"/>
    <property type="match status" value="1"/>
</dbReference>
<feature type="compositionally biased region" description="Basic and acidic residues" evidence="1">
    <location>
        <begin position="1"/>
        <end position="11"/>
    </location>
</feature>
<evidence type="ECO:0000313" key="4">
    <source>
        <dbReference type="Proteomes" id="UP001524547"/>
    </source>
</evidence>
<dbReference type="Gene3D" id="2.30.30.40">
    <property type="entry name" value="SH3 Domains"/>
    <property type="match status" value="1"/>
</dbReference>
<protein>
    <submittedName>
        <fullName evidence="3">Chemotaxis protein CheW</fullName>
    </submittedName>
</protein>
<accession>A0ABT1VXM6</accession>
<organism evidence="3 4">
    <name type="scientific">Rhizosaccharibacter radicis</name>
    <dbReference type="NCBI Taxonomy" id="2782605"/>
    <lineage>
        <taxon>Bacteria</taxon>
        <taxon>Pseudomonadati</taxon>
        <taxon>Pseudomonadota</taxon>
        <taxon>Alphaproteobacteria</taxon>
        <taxon>Acetobacterales</taxon>
        <taxon>Acetobacteraceae</taxon>
        <taxon>Rhizosaccharibacter</taxon>
    </lineage>
</organism>
<evidence type="ECO:0000256" key="1">
    <source>
        <dbReference type="SAM" id="MobiDB-lite"/>
    </source>
</evidence>
<dbReference type="Proteomes" id="UP001524547">
    <property type="component" value="Unassembled WGS sequence"/>
</dbReference>
<keyword evidence="4" id="KW-1185">Reference proteome</keyword>
<feature type="domain" description="CheW-like" evidence="2">
    <location>
        <begin position="26"/>
        <end position="166"/>
    </location>
</feature>
<dbReference type="PANTHER" id="PTHR22617">
    <property type="entry name" value="CHEMOTAXIS SENSOR HISTIDINE KINASE-RELATED"/>
    <property type="match status" value="1"/>
</dbReference>
<feature type="region of interest" description="Disordered" evidence="1">
    <location>
        <begin position="1"/>
        <end position="20"/>
    </location>
</feature>
<evidence type="ECO:0000313" key="3">
    <source>
        <dbReference type="EMBL" id="MCQ8240687.1"/>
    </source>
</evidence>
<dbReference type="InterPro" id="IPR036061">
    <property type="entry name" value="CheW-like_dom_sf"/>
</dbReference>
<dbReference type="RefSeq" id="WP_422919430.1">
    <property type="nucleotide sequence ID" value="NZ_JAMZEJ010000004.1"/>
</dbReference>
<dbReference type="InterPro" id="IPR002545">
    <property type="entry name" value="CheW-lke_dom"/>
</dbReference>
<sequence>MLRDPHADHQAEAATAADRSLSRDRESSYVTLTLGDQLCGVPVLRIREVVTDARIVRVPLAPAQIAGNINLRGRIVTAIDTRYLLGLPPQEAGSRRVAAVAERGADLYALLIDQVLEVLTLPDADLEPLPINLSAEWRKHSSGVFRLPDRLLMLLDIESLLAMPALAA</sequence>
<comment type="caution">
    <text evidence="3">The sequence shown here is derived from an EMBL/GenBank/DDBJ whole genome shotgun (WGS) entry which is preliminary data.</text>
</comment>